<accession>A0A7I4DQT5</accession>
<organism evidence="3 4">
    <name type="scientific">Physcomitrium patens</name>
    <name type="common">Spreading-leaved earth moss</name>
    <name type="synonym">Physcomitrella patens</name>
    <dbReference type="NCBI Taxonomy" id="3218"/>
    <lineage>
        <taxon>Eukaryota</taxon>
        <taxon>Viridiplantae</taxon>
        <taxon>Streptophyta</taxon>
        <taxon>Embryophyta</taxon>
        <taxon>Bryophyta</taxon>
        <taxon>Bryophytina</taxon>
        <taxon>Bryopsida</taxon>
        <taxon>Funariidae</taxon>
        <taxon>Funariales</taxon>
        <taxon>Funariaceae</taxon>
        <taxon>Physcomitrium</taxon>
    </lineage>
</organism>
<dbReference type="EMBL" id="ABEU02000004">
    <property type="status" value="NOT_ANNOTATED_CDS"/>
    <property type="molecule type" value="Genomic_DNA"/>
</dbReference>
<reference evidence="3" key="3">
    <citation type="submission" date="2020-12" db="UniProtKB">
        <authorList>
            <consortium name="EnsemblPlants"/>
        </authorList>
    </citation>
    <scope>IDENTIFICATION</scope>
</reference>
<reference evidence="3 4" key="2">
    <citation type="journal article" date="2018" name="Plant J.">
        <title>The Physcomitrella patens chromosome-scale assembly reveals moss genome structure and evolution.</title>
        <authorList>
            <person name="Lang D."/>
            <person name="Ullrich K.K."/>
            <person name="Murat F."/>
            <person name="Fuchs J."/>
            <person name="Jenkins J."/>
            <person name="Haas F.B."/>
            <person name="Piednoel M."/>
            <person name="Gundlach H."/>
            <person name="Van Bel M."/>
            <person name="Meyberg R."/>
            <person name="Vives C."/>
            <person name="Morata J."/>
            <person name="Symeonidi A."/>
            <person name="Hiss M."/>
            <person name="Muchero W."/>
            <person name="Kamisugi Y."/>
            <person name="Saleh O."/>
            <person name="Blanc G."/>
            <person name="Decker E.L."/>
            <person name="van Gessel N."/>
            <person name="Grimwood J."/>
            <person name="Hayes R.D."/>
            <person name="Graham S.W."/>
            <person name="Gunter L.E."/>
            <person name="McDaniel S.F."/>
            <person name="Hoernstein S.N.W."/>
            <person name="Larsson A."/>
            <person name="Li F.W."/>
            <person name="Perroud P.F."/>
            <person name="Phillips J."/>
            <person name="Ranjan P."/>
            <person name="Rokshar D.S."/>
            <person name="Rothfels C.J."/>
            <person name="Schneider L."/>
            <person name="Shu S."/>
            <person name="Stevenson D.W."/>
            <person name="Thummler F."/>
            <person name="Tillich M."/>
            <person name="Villarreal Aguilar J.C."/>
            <person name="Widiez T."/>
            <person name="Wong G.K."/>
            <person name="Wymore A."/>
            <person name="Zhang Y."/>
            <person name="Zimmer A.D."/>
            <person name="Quatrano R.S."/>
            <person name="Mayer K.F.X."/>
            <person name="Goodstein D."/>
            <person name="Casacuberta J.M."/>
            <person name="Vandepoele K."/>
            <person name="Reski R."/>
            <person name="Cuming A.C."/>
            <person name="Tuskan G.A."/>
            <person name="Maumus F."/>
            <person name="Salse J."/>
            <person name="Schmutz J."/>
            <person name="Rensing S.A."/>
        </authorList>
    </citation>
    <scope>NUCLEOTIDE SEQUENCE [LARGE SCALE GENOMIC DNA]</scope>
    <source>
        <strain evidence="3 4">cv. Gransden 2004</strain>
    </source>
</reference>
<dbReference type="Gramene" id="Pp3c4_4470V3.3">
    <property type="protein sequence ID" value="Pp3c4_4470V3.3"/>
    <property type="gene ID" value="Pp3c4_4470"/>
</dbReference>
<keyword evidence="2" id="KW-0732">Signal</keyword>
<feature type="compositionally biased region" description="Polar residues" evidence="1">
    <location>
        <begin position="180"/>
        <end position="205"/>
    </location>
</feature>
<evidence type="ECO:0000256" key="1">
    <source>
        <dbReference type="SAM" id="MobiDB-lite"/>
    </source>
</evidence>
<reference evidence="3 4" key="1">
    <citation type="journal article" date="2008" name="Science">
        <title>The Physcomitrella genome reveals evolutionary insights into the conquest of land by plants.</title>
        <authorList>
            <person name="Rensing S."/>
            <person name="Lang D."/>
            <person name="Zimmer A."/>
            <person name="Terry A."/>
            <person name="Salamov A."/>
            <person name="Shapiro H."/>
            <person name="Nishiyama T."/>
            <person name="Perroud P.-F."/>
            <person name="Lindquist E."/>
            <person name="Kamisugi Y."/>
            <person name="Tanahashi T."/>
            <person name="Sakakibara K."/>
            <person name="Fujita T."/>
            <person name="Oishi K."/>
            <person name="Shin-I T."/>
            <person name="Kuroki Y."/>
            <person name="Toyoda A."/>
            <person name="Suzuki Y."/>
            <person name="Hashimoto A."/>
            <person name="Yamaguchi K."/>
            <person name="Sugano A."/>
            <person name="Kohara Y."/>
            <person name="Fujiyama A."/>
            <person name="Anterola A."/>
            <person name="Aoki S."/>
            <person name="Ashton N."/>
            <person name="Barbazuk W.B."/>
            <person name="Barker E."/>
            <person name="Bennetzen J."/>
            <person name="Bezanilla M."/>
            <person name="Blankenship R."/>
            <person name="Cho S.H."/>
            <person name="Dutcher S."/>
            <person name="Estelle M."/>
            <person name="Fawcett J.A."/>
            <person name="Gundlach H."/>
            <person name="Hanada K."/>
            <person name="Heyl A."/>
            <person name="Hicks K.A."/>
            <person name="Hugh J."/>
            <person name="Lohr M."/>
            <person name="Mayer K."/>
            <person name="Melkozernov A."/>
            <person name="Murata T."/>
            <person name="Nelson D."/>
            <person name="Pils B."/>
            <person name="Prigge M."/>
            <person name="Reiss B."/>
            <person name="Renner T."/>
            <person name="Rombauts S."/>
            <person name="Rushton P."/>
            <person name="Sanderfoot A."/>
            <person name="Schween G."/>
            <person name="Shiu S.-H."/>
            <person name="Stueber K."/>
            <person name="Theodoulou F.L."/>
            <person name="Tu H."/>
            <person name="Van de Peer Y."/>
            <person name="Verrier P.J."/>
            <person name="Waters E."/>
            <person name="Wood A."/>
            <person name="Yang L."/>
            <person name="Cove D."/>
            <person name="Cuming A."/>
            <person name="Hasebe M."/>
            <person name="Lucas S."/>
            <person name="Mishler D.B."/>
            <person name="Reski R."/>
            <person name="Grigoriev I."/>
            <person name="Quatrano R.S."/>
            <person name="Boore J.L."/>
        </authorList>
    </citation>
    <scope>NUCLEOTIDE SEQUENCE [LARGE SCALE GENOMIC DNA]</scope>
    <source>
        <strain evidence="3 4">cv. Gransden 2004</strain>
    </source>
</reference>
<sequence length="223" mass="24943">MYAAKGPTKSETCLLLSCCILLELGVSVSIDCSNLLKTTPLFAHTYPQVRTRLSILQTAASRHQKLQQCFHFSCGKCQDRAKLKLEAELTHMPLAELACKQLTPTRLIYPREDYEQDKGGKRDSLSRKQFFAYLVHESRGTYQQYEPSPCLVKFLAEEPTLGTVGSSSSALELDEEKNRSQSSLSTNSGELRNMTSEQAPLSMSLQLPKLASERGPSFRRGMK</sequence>
<feature type="signal peptide" evidence="2">
    <location>
        <begin position="1"/>
        <end position="27"/>
    </location>
</feature>
<evidence type="ECO:0000313" key="3">
    <source>
        <dbReference type="EnsemblPlants" id="Pp3c4_4470V3.3"/>
    </source>
</evidence>
<protein>
    <submittedName>
        <fullName evidence="3">Uncharacterized protein</fullName>
    </submittedName>
</protein>
<dbReference type="Proteomes" id="UP000006727">
    <property type="component" value="Chromosome 4"/>
</dbReference>
<keyword evidence="4" id="KW-1185">Reference proteome</keyword>
<evidence type="ECO:0000313" key="4">
    <source>
        <dbReference type="Proteomes" id="UP000006727"/>
    </source>
</evidence>
<proteinExistence type="predicted"/>
<feature type="chain" id="PRO_5029749469" evidence="2">
    <location>
        <begin position="28"/>
        <end position="223"/>
    </location>
</feature>
<dbReference type="EnsemblPlants" id="Pp3c4_4470V3.3">
    <property type="protein sequence ID" value="Pp3c4_4470V3.3"/>
    <property type="gene ID" value="Pp3c4_4470"/>
</dbReference>
<name>A0A7I4DQT5_PHYPA</name>
<feature type="region of interest" description="Disordered" evidence="1">
    <location>
        <begin position="165"/>
        <end position="223"/>
    </location>
</feature>
<dbReference type="AlphaFoldDB" id="A0A7I4DQT5"/>
<evidence type="ECO:0000256" key="2">
    <source>
        <dbReference type="SAM" id="SignalP"/>
    </source>
</evidence>